<proteinExistence type="predicted"/>
<dbReference type="EMBL" id="FOAF01000001">
    <property type="protein sequence ID" value="SEK72853.1"/>
    <property type="molecule type" value="Genomic_DNA"/>
</dbReference>
<evidence type="ECO:0000313" key="2">
    <source>
        <dbReference type="Proteomes" id="UP000199421"/>
    </source>
</evidence>
<evidence type="ECO:0000313" key="1">
    <source>
        <dbReference type="EMBL" id="SEK72853.1"/>
    </source>
</evidence>
<accession>A0A1H7JE41</accession>
<dbReference type="AlphaFoldDB" id="A0A1H7JE41"/>
<keyword evidence="2" id="KW-1185">Reference proteome</keyword>
<protein>
    <submittedName>
        <fullName evidence="1">Uncharacterized protein</fullName>
    </submittedName>
</protein>
<organism evidence="1 2">
    <name type="scientific">Olivibacter domesticus</name>
    <name type="common">Pseudosphingobacterium domesticum</name>
    <dbReference type="NCBI Taxonomy" id="407022"/>
    <lineage>
        <taxon>Bacteria</taxon>
        <taxon>Pseudomonadati</taxon>
        <taxon>Bacteroidota</taxon>
        <taxon>Sphingobacteriia</taxon>
        <taxon>Sphingobacteriales</taxon>
        <taxon>Sphingobacteriaceae</taxon>
        <taxon>Olivibacter</taxon>
    </lineage>
</organism>
<reference evidence="2" key="1">
    <citation type="submission" date="2016-10" db="EMBL/GenBank/DDBJ databases">
        <authorList>
            <person name="Varghese N."/>
            <person name="Submissions S."/>
        </authorList>
    </citation>
    <scope>NUCLEOTIDE SEQUENCE [LARGE SCALE GENOMIC DNA]</scope>
    <source>
        <strain evidence="2">DSM 18733</strain>
    </source>
</reference>
<name>A0A1H7JE41_OLID1</name>
<dbReference type="Proteomes" id="UP000199421">
    <property type="component" value="Unassembled WGS sequence"/>
</dbReference>
<sequence length="58" mass="6556">MTIAPAISGIETSNCENQTILLAYANTVGSQVYLCRIMGLLMMNFFIVREKWFLIVPE</sequence>
<gene>
    <name evidence="1" type="ORF">SAMN05661044_00989</name>
</gene>